<dbReference type="EMBL" id="RBNJ01028970">
    <property type="protein sequence ID" value="RUS13725.1"/>
    <property type="molecule type" value="Genomic_DNA"/>
</dbReference>
<protein>
    <submittedName>
        <fullName evidence="1">Uncharacterized protein</fullName>
    </submittedName>
</protein>
<proteinExistence type="predicted"/>
<organism evidence="1 2">
    <name type="scientific">Jimgerdemannia flammicorona</name>
    <dbReference type="NCBI Taxonomy" id="994334"/>
    <lineage>
        <taxon>Eukaryota</taxon>
        <taxon>Fungi</taxon>
        <taxon>Fungi incertae sedis</taxon>
        <taxon>Mucoromycota</taxon>
        <taxon>Mucoromycotina</taxon>
        <taxon>Endogonomycetes</taxon>
        <taxon>Endogonales</taxon>
        <taxon>Endogonaceae</taxon>
        <taxon>Jimgerdemannia</taxon>
    </lineage>
</organism>
<accession>A0A433P899</accession>
<sequence>MKQFEGWENSLDPENFNLLSILEFRKNKDDLSSNKMIEHHTISRFVSHIATTTTNKIWKKAASSLNGDGVLQRQAQWDEVKSFWRDVELAKTDEETLLMEKKIAQTT</sequence>
<feature type="non-terminal residue" evidence="1">
    <location>
        <position position="107"/>
    </location>
</feature>
<reference evidence="1 2" key="1">
    <citation type="journal article" date="2018" name="New Phytol.">
        <title>Phylogenomics of Endogonaceae and evolution of mycorrhizas within Mucoromycota.</title>
        <authorList>
            <person name="Chang Y."/>
            <person name="Desiro A."/>
            <person name="Na H."/>
            <person name="Sandor L."/>
            <person name="Lipzen A."/>
            <person name="Clum A."/>
            <person name="Barry K."/>
            <person name="Grigoriev I.V."/>
            <person name="Martin F.M."/>
            <person name="Stajich J.E."/>
            <person name="Smith M.E."/>
            <person name="Bonito G."/>
            <person name="Spatafora J.W."/>
        </authorList>
    </citation>
    <scope>NUCLEOTIDE SEQUENCE [LARGE SCALE GENOMIC DNA]</scope>
    <source>
        <strain evidence="1 2">AD002</strain>
    </source>
</reference>
<comment type="caution">
    <text evidence="1">The sequence shown here is derived from an EMBL/GenBank/DDBJ whole genome shotgun (WGS) entry which is preliminary data.</text>
</comment>
<dbReference type="Proteomes" id="UP000274822">
    <property type="component" value="Unassembled WGS sequence"/>
</dbReference>
<keyword evidence="2" id="KW-1185">Reference proteome</keyword>
<evidence type="ECO:0000313" key="1">
    <source>
        <dbReference type="EMBL" id="RUS13725.1"/>
    </source>
</evidence>
<gene>
    <name evidence="1" type="ORF">BC938DRAFT_477707</name>
</gene>
<evidence type="ECO:0000313" key="2">
    <source>
        <dbReference type="Proteomes" id="UP000274822"/>
    </source>
</evidence>
<dbReference type="AlphaFoldDB" id="A0A433P899"/>
<name>A0A433P899_9FUNG</name>